<reference evidence="2" key="1">
    <citation type="submission" date="2021-02" db="EMBL/GenBank/DDBJ databases">
        <title>Genome sequence Cadophora malorum strain M34.</title>
        <authorList>
            <person name="Stefanovic E."/>
            <person name="Vu D."/>
            <person name="Scully C."/>
            <person name="Dijksterhuis J."/>
            <person name="Roader J."/>
            <person name="Houbraken J."/>
        </authorList>
    </citation>
    <scope>NUCLEOTIDE SEQUENCE</scope>
    <source>
        <strain evidence="2">M34</strain>
    </source>
</reference>
<evidence type="ECO:0000313" key="3">
    <source>
        <dbReference type="Proteomes" id="UP000664132"/>
    </source>
</evidence>
<feature type="compositionally biased region" description="Basic residues" evidence="1">
    <location>
        <begin position="85"/>
        <end position="99"/>
    </location>
</feature>
<proteinExistence type="predicted"/>
<evidence type="ECO:0000256" key="1">
    <source>
        <dbReference type="SAM" id="MobiDB-lite"/>
    </source>
</evidence>
<protein>
    <submittedName>
        <fullName evidence="2">Uncharacterized protein</fullName>
    </submittedName>
</protein>
<feature type="compositionally biased region" description="Low complexity" evidence="1">
    <location>
        <begin position="23"/>
        <end position="43"/>
    </location>
</feature>
<keyword evidence="3" id="KW-1185">Reference proteome</keyword>
<accession>A0A8H8BSW1</accession>
<dbReference type="Proteomes" id="UP000664132">
    <property type="component" value="Unassembled WGS sequence"/>
</dbReference>
<comment type="caution">
    <text evidence="2">The sequence shown here is derived from an EMBL/GenBank/DDBJ whole genome shotgun (WGS) entry which is preliminary data.</text>
</comment>
<dbReference type="AlphaFoldDB" id="A0A8H8BSW1"/>
<dbReference type="EMBL" id="JAFJYH010000046">
    <property type="protein sequence ID" value="KAG4422634.1"/>
    <property type="molecule type" value="Genomic_DNA"/>
</dbReference>
<name>A0A8H8BSW1_9HELO</name>
<feature type="compositionally biased region" description="Basic and acidic residues" evidence="1">
    <location>
        <begin position="1"/>
        <end position="14"/>
    </location>
</feature>
<gene>
    <name evidence="2" type="ORF">IFR04_004255</name>
</gene>
<feature type="compositionally biased region" description="Polar residues" evidence="1">
    <location>
        <begin position="73"/>
        <end position="83"/>
    </location>
</feature>
<feature type="region of interest" description="Disordered" evidence="1">
    <location>
        <begin position="1"/>
        <end position="99"/>
    </location>
</feature>
<evidence type="ECO:0000313" key="2">
    <source>
        <dbReference type="EMBL" id="KAG4422634.1"/>
    </source>
</evidence>
<sequence length="99" mass="11383">MRRHFKDESARPRADGYWLPKDSTPTSSSASTTETATTIMSRTEPTYVTENAYNRDGQESAIRGEFGRRAARNNLTTTFSGKLSNVKRHSKRQNWRIER</sequence>
<organism evidence="2 3">
    <name type="scientific">Cadophora malorum</name>
    <dbReference type="NCBI Taxonomy" id="108018"/>
    <lineage>
        <taxon>Eukaryota</taxon>
        <taxon>Fungi</taxon>
        <taxon>Dikarya</taxon>
        <taxon>Ascomycota</taxon>
        <taxon>Pezizomycotina</taxon>
        <taxon>Leotiomycetes</taxon>
        <taxon>Helotiales</taxon>
        <taxon>Ploettnerulaceae</taxon>
        <taxon>Cadophora</taxon>
    </lineage>
</organism>